<evidence type="ECO:0000256" key="7">
    <source>
        <dbReference type="ARBA" id="ARBA00022737"/>
    </source>
</evidence>
<keyword evidence="14" id="KW-0186">Copper</keyword>
<dbReference type="Gene3D" id="3.30.70.100">
    <property type="match status" value="2"/>
</dbReference>
<evidence type="ECO:0000256" key="18">
    <source>
        <dbReference type="ARBA" id="ARBA00033239"/>
    </source>
</evidence>
<keyword evidence="12" id="KW-1278">Translocase</keyword>
<keyword evidence="10 19" id="KW-0067">ATP-binding</keyword>
<dbReference type="InterPro" id="IPR036163">
    <property type="entry name" value="HMA_dom_sf"/>
</dbReference>
<keyword evidence="7" id="KW-0677">Repeat</keyword>
<feature type="transmembrane region" description="Helical" evidence="19">
    <location>
        <begin position="848"/>
        <end position="867"/>
    </location>
</feature>
<feature type="transmembrane region" description="Helical" evidence="19">
    <location>
        <begin position="283"/>
        <end position="301"/>
    </location>
</feature>
<evidence type="ECO:0000256" key="14">
    <source>
        <dbReference type="ARBA" id="ARBA00023008"/>
    </source>
</evidence>
<dbReference type="NCBIfam" id="TIGR00003">
    <property type="entry name" value="copper ion binding protein"/>
    <property type="match status" value="2"/>
</dbReference>
<organism evidence="21 22">
    <name type="scientific">Candidatus Chloroploca mongolica</name>
    <dbReference type="NCBI Taxonomy" id="2528176"/>
    <lineage>
        <taxon>Bacteria</taxon>
        <taxon>Bacillati</taxon>
        <taxon>Chloroflexota</taxon>
        <taxon>Chloroflexia</taxon>
        <taxon>Chloroflexales</taxon>
        <taxon>Chloroflexineae</taxon>
        <taxon>Oscillochloridaceae</taxon>
        <taxon>Candidatus Chloroploca</taxon>
    </lineage>
</organism>
<evidence type="ECO:0000256" key="4">
    <source>
        <dbReference type="ARBA" id="ARBA00022448"/>
    </source>
</evidence>
<keyword evidence="4" id="KW-0813">Transport</keyword>
<dbReference type="SFLD" id="SFLDF00027">
    <property type="entry name" value="p-type_atpase"/>
    <property type="match status" value="1"/>
</dbReference>
<comment type="caution">
    <text evidence="21">The sequence shown here is derived from an EMBL/GenBank/DDBJ whole genome shotgun (WGS) entry which is preliminary data.</text>
</comment>
<feature type="domain" description="HMA" evidence="20">
    <location>
        <begin position="4"/>
        <end position="70"/>
    </location>
</feature>
<dbReference type="Pfam" id="PF00702">
    <property type="entry name" value="Hydrolase"/>
    <property type="match status" value="1"/>
</dbReference>
<dbReference type="SUPFAM" id="SSF56784">
    <property type="entry name" value="HAD-like"/>
    <property type="match status" value="1"/>
</dbReference>
<evidence type="ECO:0000256" key="1">
    <source>
        <dbReference type="ARBA" id="ARBA00004127"/>
    </source>
</evidence>
<dbReference type="Gene3D" id="2.70.150.10">
    <property type="entry name" value="Calcium-transporting ATPase, cytoplasmic transduction domain A"/>
    <property type="match status" value="1"/>
</dbReference>
<feature type="transmembrane region" description="Helical" evidence="19">
    <location>
        <begin position="469"/>
        <end position="495"/>
    </location>
</feature>
<keyword evidence="9" id="KW-0187">Copper transport</keyword>
<dbReference type="InterPro" id="IPR059000">
    <property type="entry name" value="ATPase_P-type_domA"/>
</dbReference>
<evidence type="ECO:0000256" key="11">
    <source>
        <dbReference type="ARBA" id="ARBA00022842"/>
    </source>
</evidence>
<feature type="transmembrane region" description="Helical" evidence="19">
    <location>
        <begin position="165"/>
        <end position="182"/>
    </location>
</feature>
<dbReference type="InterPro" id="IPR008250">
    <property type="entry name" value="ATPase_P-typ_transduc_dom_A_sf"/>
</dbReference>
<dbReference type="Pfam" id="PF00403">
    <property type="entry name" value="HMA"/>
    <property type="match status" value="2"/>
</dbReference>
<dbReference type="InterPro" id="IPR006121">
    <property type="entry name" value="HMA_dom"/>
</dbReference>
<dbReference type="InterPro" id="IPR018303">
    <property type="entry name" value="ATPase_P-typ_P_site"/>
</dbReference>
<evidence type="ECO:0000256" key="3">
    <source>
        <dbReference type="ARBA" id="ARBA00015102"/>
    </source>
</evidence>
<evidence type="ECO:0000259" key="20">
    <source>
        <dbReference type="PROSITE" id="PS50846"/>
    </source>
</evidence>
<keyword evidence="8 19" id="KW-0547">Nucleotide-binding</keyword>
<dbReference type="SUPFAM" id="SSF55008">
    <property type="entry name" value="HMA, heavy metal-associated domain"/>
    <property type="match status" value="2"/>
</dbReference>
<evidence type="ECO:0000256" key="2">
    <source>
        <dbReference type="ARBA" id="ARBA00006024"/>
    </source>
</evidence>
<dbReference type="InterPro" id="IPR036412">
    <property type="entry name" value="HAD-like_sf"/>
</dbReference>
<evidence type="ECO:0000256" key="9">
    <source>
        <dbReference type="ARBA" id="ARBA00022796"/>
    </source>
</evidence>
<dbReference type="Gene3D" id="3.40.1110.10">
    <property type="entry name" value="Calcium-transporting ATPase, cytoplasmic domain N"/>
    <property type="match status" value="1"/>
</dbReference>
<evidence type="ECO:0000256" key="5">
    <source>
        <dbReference type="ARBA" id="ARBA00022692"/>
    </source>
</evidence>
<dbReference type="PANTHER" id="PTHR43520">
    <property type="entry name" value="ATP7, ISOFORM B"/>
    <property type="match status" value="1"/>
</dbReference>
<dbReference type="Pfam" id="PF00122">
    <property type="entry name" value="E1-E2_ATPase"/>
    <property type="match status" value="1"/>
</dbReference>
<proteinExistence type="inferred from homology"/>
<dbReference type="PRINTS" id="PR00942">
    <property type="entry name" value="CUATPASEI"/>
</dbReference>
<name>A0ABS4DBI7_9CHLR</name>
<dbReference type="Proteomes" id="UP001193081">
    <property type="component" value="Unassembled WGS sequence"/>
</dbReference>
<dbReference type="SUPFAM" id="SSF81665">
    <property type="entry name" value="Calcium ATPase, transmembrane domain M"/>
    <property type="match status" value="1"/>
</dbReference>
<dbReference type="SUPFAM" id="SSF81653">
    <property type="entry name" value="Calcium ATPase, transduction domain A"/>
    <property type="match status" value="1"/>
</dbReference>
<dbReference type="NCBIfam" id="TIGR01494">
    <property type="entry name" value="ATPase_P-type"/>
    <property type="match status" value="2"/>
</dbReference>
<dbReference type="PRINTS" id="PR00119">
    <property type="entry name" value="CATATPASE"/>
</dbReference>
<keyword evidence="19" id="KW-1003">Cell membrane</keyword>
<evidence type="ECO:0000256" key="13">
    <source>
        <dbReference type="ARBA" id="ARBA00022989"/>
    </source>
</evidence>
<evidence type="ECO:0000256" key="17">
    <source>
        <dbReference type="ARBA" id="ARBA00029719"/>
    </source>
</evidence>
<comment type="similarity">
    <text evidence="2 19">Belongs to the cation transport ATPase (P-type) (TC 3.A.3) family. Type IB subfamily.</text>
</comment>
<dbReference type="InterPro" id="IPR006122">
    <property type="entry name" value="HMA_Cu_ion-bd"/>
</dbReference>
<evidence type="ECO:0000256" key="6">
    <source>
        <dbReference type="ARBA" id="ARBA00022723"/>
    </source>
</evidence>
<feature type="domain" description="HMA" evidence="20">
    <location>
        <begin position="72"/>
        <end position="138"/>
    </location>
</feature>
<dbReference type="InterPro" id="IPR023299">
    <property type="entry name" value="ATPase_P-typ_cyto_dom_N"/>
</dbReference>
<dbReference type="SFLD" id="SFLDS00003">
    <property type="entry name" value="Haloacid_Dehalogenase"/>
    <property type="match status" value="1"/>
</dbReference>
<feature type="transmembrane region" description="Helical" evidence="19">
    <location>
        <begin position="259"/>
        <end position="277"/>
    </location>
</feature>
<keyword evidence="15" id="KW-0406">Ion transport</keyword>
<dbReference type="InterPro" id="IPR017969">
    <property type="entry name" value="Heavy-metal-associated_CS"/>
</dbReference>
<accession>A0ABS4DBI7</accession>
<evidence type="ECO:0000313" key="22">
    <source>
        <dbReference type="Proteomes" id="UP001193081"/>
    </source>
</evidence>
<evidence type="ECO:0000256" key="8">
    <source>
        <dbReference type="ARBA" id="ARBA00022741"/>
    </source>
</evidence>
<feature type="transmembrane region" description="Helical" evidence="19">
    <location>
        <begin position="820"/>
        <end position="842"/>
    </location>
</feature>
<dbReference type="SFLD" id="SFLDG00002">
    <property type="entry name" value="C1.7:_P-type_atpase_like"/>
    <property type="match status" value="1"/>
</dbReference>
<keyword evidence="11" id="KW-0460">Magnesium</keyword>
<dbReference type="Gene3D" id="3.40.50.1000">
    <property type="entry name" value="HAD superfamily/HAD-like"/>
    <property type="match status" value="1"/>
</dbReference>
<dbReference type="EMBL" id="SIJK02000024">
    <property type="protein sequence ID" value="MBP1466802.1"/>
    <property type="molecule type" value="Genomic_DNA"/>
</dbReference>
<dbReference type="PROSITE" id="PS01047">
    <property type="entry name" value="HMA_1"/>
    <property type="match status" value="2"/>
</dbReference>
<dbReference type="InterPro" id="IPR023298">
    <property type="entry name" value="ATPase_P-typ_TM_dom_sf"/>
</dbReference>
<evidence type="ECO:0000256" key="19">
    <source>
        <dbReference type="RuleBase" id="RU362081"/>
    </source>
</evidence>
<evidence type="ECO:0000256" key="15">
    <source>
        <dbReference type="ARBA" id="ARBA00023065"/>
    </source>
</evidence>
<gene>
    <name evidence="21" type="ORF">EYB53_013900</name>
</gene>
<dbReference type="InterPro" id="IPR001757">
    <property type="entry name" value="P_typ_ATPase"/>
</dbReference>
<comment type="subcellular location">
    <subcellularLocation>
        <location evidence="19">Cell membrane</location>
    </subcellularLocation>
    <subcellularLocation>
        <location evidence="1">Endomembrane system</location>
        <topology evidence="1">Multi-pass membrane protein</topology>
    </subcellularLocation>
</comment>
<dbReference type="PROSITE" id="PS00154">
    <property type="entry name" value="ATPASE_E1_E2"/>
    <property type="match status" value="1"/>
</dbReference>
<dbReference type="InterPro" id="IPR044492">
    <property type="entry name" value="P_typ_ATPase_HD_dom"/>
</dbReference>
<feature type="transmembrane region" description="Helical" evidence="19">
    <location>
        <begin position="435"/>
        <end position="457"/>
    </location>
</feature>
<dbReference type="PANTHER" id="PTHR43520:SF8">
    <property type="entry name" value="P-TYPE CU(+) TRANSPORTER"/>
    <property type="match status" value="1"/>
</dbReference>
<keyword evidence="13 19" id="KW-1133">Transmembrane helix</keyword>
<evidence type="ECO:0000256" key="10">
    <source>
        <dbReference type="ARBA" id="ARBA00022840"/>
    </source>
</evidence>
<keyword evidence="16 19" id="KW-0472">Membrane</keyword>
<keyword evidence="6 19" id="KW-0479">Metal-binding</keyword>
<reference evidence="21 22" key="1">
    <citation type="submission" date="2021-03" db="EMBL/GenBank/DDBJ databases">
        <authorList>
            <person name="Grouzdev D.S."/>
        </authorList>
    </citation>
    <scope>NUCLEOTIDE SEQUENCE [LARGE SCALE GENOMIC DNA]</scope>
    <source>
        <strain evidence="21 22">M50-1</strain>
    </source>
</reference>
<dbReference type="CDD" id="cd02094">
    <property type="entry name" value="P-type_ATPase_Cu-like"/>
    <property type="match status" value="1"/>
</dbReference>
<feature type="transmembrane region" description="Helical" evidence="19">
    <location>
        <begin position="221"/>
        <end position="239"/>
    </location>
</feature>
<evidence type="ECO:0000256" key="12">
    <source>
        <dbReference type="ARBA" id="ARBA00022967"/>
    </source>
</evidence>
<dbReference type="PROSITE" id="PS50846">
    <property type="entry name" value="HMA_2"/>
    <property type="match status" value="2"/>
</dbReference>
<keyword evidence="22" id="KW-1185">Reference proteome</keyword>
<dbReference type="NCBIfam" id="TIGR01525">
    <property type="entry name" value="ATPase-IB_hvy"/>
    <property type="match status" value="1"/>
</dbReference>
<protein>
    <recommendedName>
        <fullName evidence="3">Copper-exporting P-type ATPase</fullName>
    </recommendedName>
    <alternativeName>
        <fullName evidence="17">Copper-exporting P-type ATPase A</fullName>
    </alternativeName>
    <alternativeName>
        <fullName evidence="18">Cu(+)-exporting ATPase</fullName>
    </alternativeName>
</protein>
<sequence>MAEQELIVPVTGMTCASCVMRVEKVVKKLPGVASASVNLATEQASIRFDPAQLAPQQIQAAVEQAGYGIVTDRVELPVTGMTCASCSSRVEKALRKVPGVLTADVNLATERATVVFSPAATGFSELKAAVEQAGYGVIETSEQEGESEDAEAVARAAELARKRRQLTVGIIFSLPLLLIAMARDVGLINPWLIGAGAEMMRQDHGASMAAMMHQIAARDDLLNWLFLLLATPVQFYSGADFYRHAWTALKARTANMDTLIVMGTTTAYLYSIALLVSGAPGHVYFETAAVIITLVLVGKYLESRAKSQTSAAIKSLIGLQPRTARVLRGGQEIDIPVGDVRVGEVVIVRPGEKIPVDGVVLEGASSVDESMLTGESLPVEKHVGDPVVGATINRSGSFQMRATRVGKATALAQIIRLVQEAQGSRAPVQRLVDQVASVFVPVVITIALATFGVWYFIGDVGFTRSMIFAVSVLVIACPCALGLATPTAIMVGTGVGARRGILIKNAESLERAAKIQTVVLDKTGTITAGKPSVTDIIVLAQGVQPVLPTSVAAAAAGEKDPGDGVGKATLQAEHGVTVNGSAEEAERHLLQLAASAESRSEHPLGEAIVQAAHERGLTLTRPTRFTAIVGAGVEAEIEGATVLIGTTRLMDERGIGTEQLESAISAMQSKGKTAMIVAADDVPLGVIGVADTVRPTSAAAIAMLRSRGIEVAMLTGDNQRTAAAIAHDVGVDRVLAEVRPEDKANEVKRIQSEGRVVAMVGDGINDAPALAQADVGIAIGTGTDVAIEAAAITLMRGDLAGVSQAITLSRATMRTIRWNLFWAFIYNVMLIPVAAGILYPFTEVQLNPMLAAVAMAFSSVFVVTNSLRLRRVQLS</sequence>
<dbReference type="CDD" id="cd00371">
    <property type="entry name" value="HMA"/>
    <property type="match status" value="2"/>
</dbReference>
<dbReference type="RefSeq" id="WP_135478908.1">
    <property type="nucleotide sequence ID" value="NZ_SIJK02000024.1"/>
</dbReference>
<keyword evidence="5 19" id="KW-0812">Transmembrane</keyword>
<evidence type="ECO:0000313" key="21">
    <source>
        <dbReference type="EMBL" id="MBP1466802.1"/>
    </source>
</evidence>
<dbReference type="InterPro" id="IPR023214">
    <property type="entry name" value="HAD_sf"/>
</dbReference>
<evidence type="ECO:0000256" key="16">
    <source>
        <dbReference type="ARBA" id="ARBA00023136"/>
    </source>
</evidence>
<dbReference type="InterPro" id="IPR027256">
    <property type="entry name" value="P-typ_ATPase_IB"/>
</dbReference>